<organism evidence="2 4">
    <name type="scientific">Neoehrlichia mikurensis</name>
    <dbReference type="NCBI Taxonomy" id="89586"/>
    <lineage>
        <taxon>Bacteria</taxon>
        <taxon>Pseudomonadati</taxon>
        <taxon>Pseudomonadota</taxon>
        <taxon>Alphaproteobacteria</taxon>
        <taxon>Rickettsiales</taxon>
        <taxon>Anaplasmataceae</taxon>
        <taxon>Candidatus Neoehrlichia</taxon>
    </lineage>
</organism>
<dbReference type="PANTHER" id="PTHR42941:SF1">
    <property type="entry name" value="SLL1037 PROTEIN"/>
    <property type="match status" value="1"/>
</dbReference>
<evidence type="ECO:0000313" key="3">
    <source>
        <dbReference type="EMBL" id="UTO56338.1"/>
    </source>
</evidence>
<dbReference type="RefSeq" id="WP_218194044.1">
    <property type="nucleotide sequence ID" value="NZ_CP054597.1"/>
</dbReference>
<feature type="chain" id="PRO_5040192194" evidence="1">
    <location>
        <begin position="19"/>
        <end position="321"/>
    </location>
</feature>
<protein>
    <submittedName>
        <fullName evidence="2">TAXI family TRAP transporter solute-binding subunit</fullName>
    </submittedName>
</protein>
<dbReference type="NCBIfam" id="TIGR02122">
    <property type="entry name" value="TRAP_TAXI"/>
    <property type="match status" value="1"/>
</dbReference>
<evidence type="ECO:0000313" key="4">
    <source>
        <dbReference type="Proteomes" id="UP001059822"/>
    </source>
</evidence>
<dbReference type="EMBL" id="CP089285">
    <property type="protein sequence ID" value="UTO56338.1"/>
    <property type="molecule type" value="Genomic_DNA"/>
</dbReference>
<dbReference type="CDD" id="cd13568">
    <property type="entry name" value="PBP2_TAXI_TRAP_like_3"/>
    <property type="match status" value="1"/>
</dbReference>
<dbReference type="AlphaFoldDB" id="A0A9Q9BZ65"/>
<feature type="signal peptide" evidence="1">
    <location>
        <begin position="1"/>
        <end position="18"/>
    </location>
</feature>
<keyword evidence="1" id="KW-0732">Signal</keyword>
<dbReference type="Pfam" id="PF16868">
    <property type="entry name" value="NMT1_3"/>
    <property type="match status" value="1"/>
</dbReference>
<evidence type="ECO:0000256" key="1">
    <source>
        <dbReference type="SAM" id="SignalP"/>
    </source>
</evidence>
<evidence type="ECO:0000313" key="2">
    <source>
        <dbReference type="EMBL" id="UTO55419.1"/>
    </source>
</evidence>
<reference evidence="2" key="1">
    <citation type="journal article" date="2022" name="Microorganisms">
        <title>Assembly and Comparison of Ca. Neoehrlichia mikurensis Genomes.</title>
        <authorList>
            <person name="Azagi T."/>
            <person name="Dirks R.P."/>
            <person name="Yebra-Pimentel E.S."/>
            <person name="Schaap P.J."/>
            <person name="Koehorst J.J."/>
            <person name="Esser H.J."/>
            <person name="Sprong H."/>
        </authorList>
    </citation>
    <scope>NUCLEOTIDE SEQUENCE</scope>
    <source>
        <strain evidence="3">18-2804</strain>
        <strain evidence="2">18-2837</strain>
    </source>
</reference>
<gene>
    <name evidence="3" type="ORF">LUA81_04525</name>
    <name evidence="2" type="ORF">LUA82_04575</name>
</gene>
<dbReference type="EMBL" id="CP089286">
    <property type="protein sequence ID" value="UTO55419.1"/>
    <property type="molecule type" value="Genomic_DNA"/>
</dbReference>
<dbReference type="Proteomes" id="UP001059985">
    <property type="component" value="Chromosome"/>
</dbReference>
<evidence type="ECO:0000313" key="5">
    <source>
        <dbReference type="Proteomes" id="UP001059985"/>
    </source>
</evidence>
<dbReference type="Proteomes" id="UP001059822">
    <property type="component" value="Chromosome"/>
</dbReference>
<sequence length="321" mass="35752">MKKFIIIFTIFLFFNANAADLKKEFVSIGTGSMTGVYYPVGSNICKFASYNNKKSLTKIICSISSTTGSIYNLNSMRMGNMDIGIAQSDLEYYAYNGLNIYNKMLPMYNLRLLASLHKEYFTLITRRDLGIRSFDDIKGKRVNIGAPGSGVKVMMLKLFKEKGWSNKDFAVISELKASEQIQALCDGKVDVVADLVGHPNAAMQEAVVTCDAVFIHLNDEIISALRAKYPYYQKSIISGEIYKNNQQDVKTLAVKASLLATTNLSNDIAYSIVKYIALHLSDFHRISGALKNLTASDLSQESTAPMHEGARQYYKEIGIIK</sequence>
<dbReference type="PANTHER" id="PTHR42941">
    <property type="entry name" value="SLL1037 PROTEIN"/>
    <property type="match status" value="1"/>
</dbReference>
<dbReference type="InterPro" id="IPR011852">
    <property type="entry name" value="TRAP_TAXI"/>
</dbReference>
<keyword evidence="5" id="KW-1185">Reference proteome</keyword>
<proteinExistence type="predicted"/>
<accession>A0A9Q9BZ65</accession>
<name>A0A9Q9BZ65_9RICK</name>